<comment type="caution">
    <text evidence="2">The sequence shown here is derived from an EMBL/GenBank/DDBJ whole genome shotgun (WGS) entry which is preliminary data.</text>
</comment>
<dbReference type="EMBL" id="JBHSPW010000002">
    <property type="protein sequence ID" value="MFC5892433.1"/>
    <property type="molecule type" value="Genomic_DNA"/>
</dbReference>
<dbReference type="RefSeq" id="WP_345087779.1">
    <property type="nucleotide sequence ID" value="NZ_BAAAWG010000013.1"/>
</dbReference>
<proteinExistence type="predicted"/>
<accession>A0ABW1FHU3</accession>
<sequence>MPSAEHTEPLTRGAPGRSPSPVRQLAAASVGNAVEWFDWFPCTDAQEVYLGAPYLHRRRSS</sequence>
<evidence type="ECO:0000313" key="2">
    <source>
        <dbReference type="EMBL" id="MFC5892433.1"/>
    </source>
</evidence>
<organism evidence="2 3">
    <name type="scientific">Streptomyces ramulosus</name>
    <dbReference type="NCBI Taxonomy" id="47762"/>
    <lineage>
        <taxon>Bacteria</taxon>
        <taxon>Bacillati</taxon>
        <taxon>Actinomycetota</taxon>
        <taxon>Actinomycetes</taxon>
        <taxon>Kitasatosporales</taxon>
        <taxon>Streptomycetaceae</taxon>
        <taxon>Streptomyces</taxon>
    </lineage>
</organism>
<protein>
    <submittedName>
        <fullName evidence="2">Uncharacterized protein</fullName>
    </submittedName>
</protein>
<keyword evidence="3" id="KW-1185">Reference proteome</keyword>
<reference evidence="3" key="1">
    <citation type="journal article" date="2019" name="Int. J. Syst. Evol. Microbiol.">
        <title>The Global Catalogue of Microorganisms (GCM) 10K type strain sequencing project: providing services to taxonomists for standard genome sequencing and annotation.</title>
        <authorList>
            <consortium name="The Broad Institute Genomics Platform"/>
            <consortium name="The Broad Institute Genome Sequencing Center for Infectious Disease"/>
            <person name="Wu L."/>
            <person name="Ma J."/>
        </authorList>
    </citation>
    <scope>NUCLEOTIDE SEQUENCE [LARGE SCALE GENOMIC DNA]</scope>
    <source>
        <strain evidence="3">CGMCC 1.15809</strain>
    </source>
</reference>
<gene>
    <name evidence="2" type="ORF">ACFP3M_06335</name>
</gene>
<evidence type="ECO:0000313" key="3">
    <source>
        <dbReference type="Proteomes" id="UP001596241"/>
    </source>
</evidence>
<evidence type="ECO:0000256" key="1">
    <source>
        <dbReference type="SAM" id="MobiDB-lite"/>
    </source>
</evidence>
<name>A0ABW1FHU3_9ACTN</name>
<feature type="region of interest" description="Disordered" evidence="1">
    <location>
        <begin position="1"/>
        <end position="23"/>
    </location>
</feature>
<dbReference type="Proteomes" id="UP001596241">
    <property type="component" value="Unassembled WGS sequence"/>
</dbReference>